<feature type="domain" description="Nitroreductase" evidence="9">
    <location>
        <begin position="2"/>
        <end position="152"/>
    </location>
</feature>
<proteinExistence type="inferred from homology"/>
<keyword evidence="6 7" id="KW-0520">NAD</keyword>
<evidence type="ECO:0000256" key="1">
    <source>
        <dbReference type="ARBA" id="ARBA00007118"/>
    </source>
</evidence>
<dbReference type="PANTHER" id="PTHR43821:SF1">
    <property type="entry name" value="NAD(P)H NITROREDUCTASE YDJA-RELATED"/>
    <property type="match status" value="1"/>
</dbReference>
<keyword evidence="5 7" id="KW-0560">Oxidoreductase</keyword>
<feature type="binding site" evidence="8">
    <location>
        <position position="29"/>
    </location>
    <ligand>
        <name>FMN</name>
        <dbReference type="ChEBI" id="CHEBI:58210"/>
        <note>ligand shared between dimeric partners</note>
    </ligand>
</feature>
<dbReference type="InterPro" id="IPR029479">
    <property type="entry name" value="Nitroreductase"/>
</dbReference>
<gene>
    <name evidence="10" type="ORF">E3T53_02620</name>
</gene>
<dbReference type="Proteomes" id="UP000298218">
    <property type="component" value="Unassembled WGS sequence"/>
</dbReference>
<evidence type="ECO:0000256" key="5">
    <source>
        <dbReference type="ARBA" id="ARBA00023002"/>
    </source>
</evidence>
<comment type="caution">
    <text evidence="10">The sequence shown here is derived from an EMBL/GenBank/DDBJ whole genome shotgun (WGS) entry which is preliminary data.</text>
</comment>
<evidence type="ECO:0000259" key="9">
    <source>
        <dbReference type="Pfam" id="PF00881"/>
    </source>
</evidence>
<comment type="similarity">
    <text evidence="1 7">Belongs to the nitroreductase family.</text>
</comment>
<dbReference type="GO" id="GO:0016491">
    <property type="term" value="F:oxidoreductase activity"/>
    <property type="evidence" value="ECO:0007669"/>
    <property type="project" value="UniProtKB-UniRule"/>
</dbReference>
<keyword evidence="3 7" id="KW-0288">FMN</keyword>
<organism evidence="10 11">
    <name type="scientific">Cryobacterium psychrophilum</name>
    <dbReference type="NCBI Taxonomy" id="41988"/>
    <lineage>
        <taxon>Bacteria</taxon>
        <taxon>Bacillati</taxon>
        <taxon>Actinomycetota</taxon>
        <taxon>Actinomycetes</taxon>
        <taxon>Micrococcales</taxon>
        <taxon>Microbacteriaceae</taxon>
        <taxon>Cryobacterium</taxon>
    </lineage>
</organism>
<feature type="binding site" description="in other chain" evidence="8">
    <location>
        <begin position="4"/>
        <end position="6"/>
    </location>
    <ligand>
        <name>FMN</name>
        <dbReference type="ChEBI" id="CHEBI:58210"/>
        <note>ligand shared between dimeric partners</note>
    </ligand>
</feature>
<dbReference type="InterPro" id="IPR026021">
    <property type="entry name" value="YdjA-like"/>
</dbReference>
<keyword evidence="2 7" id="KW-0285">Flavoprotein</keyword>
<dbReference type="EC" id="1.-.-.-" evidence="7"/>
<evidence type="ECO:0000256" key="2">
    <source>
        <dbReference type="ARBA" id="ARBA00022630"/>
    </source>
</evidence>
<dbReference type="PANTHER" id="PTHR43821">
    <property type="entry name" value="NAD(P)H NITROREDUCTASE YDJA-RELATED"/>
    <property type="match status" value="1"/>
</dbReference>
<evidence type="ECO:0000256" key="3">
    <source>
        <dbReference type="ARBA" id="ARBA00022643"/>
    </source>
</evidence>
<feature type="binding site" description="in other chain" evidence="8">
    <location>
        <begin position="122"/>
        <end position="124"/>
    </location>
    <ligand>
        <name>FMN</name>
        <dbReference type="ChEBI" id="CHEBI:58210"/>
        <note>ligand shared between dimeric partners</note>
    </ligand>
</feature>
<dbReference type="PIRSF" id="PIRSF000232">
    <property type="entry name" value="YdjA"/>
    <property type="match status" value="1"/>
</dbReference>
<evidence type="ECO:0000313" key="11">
    <source>
        <dbReference type="Proteomes" id="UP000298218"/>
    </source>
</evidence>
<sequence>MRTRRSHSQVTAIAPSHAELLPLVAAAARAADHASLRPWRLIELRGDARDRLGQAFVQAAGLTGDAALKQAGKPLRAGLLLAIVACRQPSEKVEEWEQEAAAAGVAHLLTLLLSEAGWGVMWRSGPYTRADAVRRMHGLRDSEQLLGWLYVGAVPADCKPAHRTPIDPNEYLSAL</sequence>
<dbReference type="OrthoDB" id="3268470at2"/>
<dbReference type="InterPro" id="IPR000415">
    <property type="entry name" value="Nitroreductase-like"/>
</dbReference>
<dbReference type="SUPFAM" id="SSF55469">
    <property type="entry name" value="FMN-dependent nitroreductase-like"/>
    <property type="match status" value="1"/>
</dbReference>
<dbReference type="Gene3D" id="3.40.109.10">
    <property type="entry name" value="NADH Oxidase"/>
    <property type="match status" value="1"/>
</dbReference>
<evidence type="ECO:0000256" key="8">
    <source>
        <dbReference type="PIRSR" id="PIRSR000232-1"/>
    </source>
</evidence>
<dbReference type="Pfam" id="PF00881">
    <property type="entry name" value="Nitroreductase"/>
    <property type="match status" value="1"/>
</dbReference>
<evidence type="ECO:0000256" key="4">
    <source>
        <dbReference type="ARBA" id="ARBA00022857"/>
    </source>
</evidence>
<reference evidence="10 11" key="1">
    <citation type="submission" date="2019-03" db="EMBL/GenBank/DDBJ databases">
        <title>Genomics of glacier-inhabiting Cryobacterium strains.</title>
        <authorList>
            <person name="Liu Q."/>
            <person name="Xin Y.-H."/>
        </authorList>
    </citation>
    <scope>NUCLEOTIDE SEQUENCE [LARGE SCALE GENOMIC DNA]</scope>
    <source>
        <strain evidence="10 11">CGMCC 1.4292</strain>
    </source>
</reference>
<accession>A0A4Y8KRP0</accession>
<dbReference type="AlphaFoldDB" id="A0A4Y8KRP0"/>
<protein>
    <recommendedName>
        <fullName evidence="7">Putative NAD(P)H nitroreductase</fullName>
        <ecNumber evidence="7">1.-.-.-</ecNumber>
    </recommendedName>
</protein>
<evidence type="ECO:0000256" key="6">
    <source>
        <dbReference type="ARBA" id="ARBA00023027"/>
    </source>
</evidence>
<comment type="cofactor">
    <cofactor evidence="8">
        <name>FMN</name>
        <dbReference type="ChEBI" id="CHEBI:58210"/>
    </cofactor>
    <text evidence="8">Binds 1 FMN per subunit.</text>
</comment>
<keyword evidence="4 7" id="KW-0521">NADP</keyword>
<evidence type="ECO:0000256" key="7">
    <source>
        <dbReference type="PIRNR" id="PIRNR000232"/>
    </source>
</evidence>
<dbReference type="RefSeq" id="WP_134172436.1">
    <property type="nucleotide sequence ID" value="NZ_SODI01000001.1"/>
</dbReference>
<feature type="binding site" evidence="8">
    <location>
        <position position="33"/>
    </location>
    <ligand>
        <name>FMN</name>
        <dbReference type="ChEBI" id="CHEBI:58210"/>
        <note>ligand shared between dimeric partners</note>
    </ligand>
</feature>
<dbReference type="EMBL" id="SOHQ01000008">
    <property type="protein sequence ID" value="TFD81377.1"/>
    <property type="molecule type" value="Genomic_DNA"/>
</dbReference>
<evidence type="ECO:0000313" key="10">
    <source>
        <dbReference type="EMBL" id="TFD81377.1"/>
    </source>
</evidence>
<dbReference type="InterPro" id="IPR052530">
    <property type="entry name" value="NAD(P)H_nitroreductase"/>
</dbReference>
<keyword evidence="11" id="KW-1185">Reference proteome</keyword>
<name>A0A4Y8KRP0_9MICO</name>